<dbReference type="Proteomes" id="UP001162992">
    <property type="component" value="Chromosome 17"/>
</dbReference>
<accession>A0ACC2B6I5</accession>
<comment type="caution">
    <text evidence="1">The sequence shown here is derived from an EMBL/GenBank/DDBJ whole genome shotgun (WGS) entry which is preliminary data.</text>
</comment>
<keyword evidence="2" id="KW-1185">Reference proteome</keyword>
<organism evidence="1 2">
    <name type="scientific">Diphasiastrum complanatum</name>
    <name type="common">Issler's clubmoss</name>
    <name type="synonym">Lycopodium complanatum</name>
    <dbReference type="NCBI Taxonomy" id="34168"/>
    <lineage>
        <taxon>Eukaryota</taxon>
        <taxon>Viridiplantae</taxon>
        <taxon>Streptophyta</taxon>
        <taxon>Embryophyta</taxon>
        <taxon>Tracheophyta</taxon>
        <taxon>Lycopodiopsida</taxon>
        <taxon>Lycopodiales</taxon>
        <taxon>Lycopodiaceae</taxon>
        <taxon>Lycopodioideae</taxon>
        <taxon>Diphasiastrum</taxon>
    </lineage>
</organism>
<protein>
    <submittedName>
        <fullName evidence="1">Uncharacterized protein</fullName>
    </submittedName>
</protein>
<evidence type="ECO:0000313" key="1">
    <source>
        <dbReference type="EMBL" id="KAJ7525325.1"/>
    </source>
</evidence>
<sequence>MSGSQRVEGCRGLEKRLMYKSRVREGHCGVDSYISESGGERNRLRLARLKWDGHGRKGKSGYNHLRRQEKSVGQIQLEPKRATNLSPHVCFRQDLRQDRIGKDSSKGFIEGRDGGVDDLKEKLSGIIIMCNKRTKDRILLHEAFEIPLHRKKLLEKVIAGLKLFLFEVEDRELFGIFEVTTYGVPDIVRKGVYEDFYSALVRFRALKICLPLHELDFKDAIWGNCYEADDLTVDLNPDQVLKLMQLFQLGEAPPRNSNASRTTHLSPAISRGGNLIDLQQPCQQLELFPENHVIEDSQLLRKELLVPFASRSTNLRNYKSHMYSDTVSLSRYLQDPHKTKCKNGSGDGFAFKSSVDSLPSAIENKIRAGASVSGHTLFSSNHISQDVFDERRIEAKSSVNYRSLSSARSGLDLKADADYWDSTYMTKPDAHANVSSNSESTGAVAYLRNLYSGHFVNVNDHLDERKYDQTYTSELAKRCGYEGRELSRLYGYEGRESCSFGDKSFATSTGCRSLNSDFVAMIDAQVTKDAPKLGESGILKSNASTSLFSSHVHNGHISSQILGMGQDVSPADLSLTDHGLRTGQEVSPANLSLLTTNSRNYYVEKDEALAMLPLEHDYTPNSKILKTDTVKQKGTLLSIANCSAGRKEERSKELSHRSSQRGRSWRLISRPLIQPKRVVKVQGSDVGGHIRIDDKACRKQSSPSRANRRLSPEDKRKHKRSVWSRISGLGRSRNSQIFREDLTVEGLDLSFPVNCKDVRCSSDVLDHNKLDVVEELNVDFTFSENTFLVDFKRRKSKLPSNEIDSKDGKGLANGRSCLTGAGNMSENQKQKRRKLLRSEISHQGL</sequence>
<proteinExistence type="predicted"/>
<gene>
    <name evidence="1" type="ORF">O6H91_17G045700</name>
</gene>
<dbReference type="EMBL" id="CM055108">
    <property type="protein sequence ID" value="KAJ7525325.1"/>
    <property type="molecule type" value="Genomic_DNA"/>
</dbReference>
<evidence type="ECO:0000313" key="2">
    <source>
        <dbReference type="Proteomes" id="UP001162992"/>
    </source>
</evidence>
<name>A0ACC2B6I5_DIPCM</name>
<reference evidence="2" key="1">
    <citation type="journal article" date="2024" name="Proc. Natl. Acad. Sci. U.S.A.">
        <title>Extraordinary preservation of gene collinearity over three hundred million years revealed in homosporous lycophytes.</title>
        <authorList>
            <person name="Li C."/>
            <person name="Wickell D."/>
            <person name="Kuo L.Y."/>
            <person name="Chen X."/>
            <person name="Nie B."/>
            <person name="Liao X."/>
            <person name="Peng D."/>
            <person name="Ji J."/>
            <person name="Jenkins J."/>
            <person name="Williams M."/>
            <person name="Shu S."/>
            <person name="Plott C."/>
            <person name="Barry K."/>
            <person name="Rajasekar S."/>
            <person name="Grimwood J."/>
            <person name="Han X."/>
            <person name="Sun S."/>
            <person name="Hou Z."/>
            <person name="He W."/>
            <person name="Dai G."/>
            <person name="Sun C."/>
            <person name="Schmutz J."/>
            <person name="Leebens-Mack J.H."/>
            <person name="Li F.W."/>
            <person name="Wang L."/>
        </authorList>
    </citation>
    <scope>NUCLEOTIDE SEQUENCE [LARGE SCALE GENOMIC DNA]</scope>
    <source>
        <strain evidence="2">cv. PW_Plant_1</strain>
    </source>
</reference>